<evidence type="ECO:0000259" key="2">
    <source>
        <dbReference type="Pfam" id="PF13439"/>
    </source>
</evidence>
<evidence type="ECO:0000313" key="4">
    <source>
        <dbReference type="Proteomes" id="UP000325161"/>
    </source>
</evidence>
<name>A0A5C0B264_9BURK</name>
<dbReference type="Pfam" id="PF00534">
    <property type="entry name" value="Glycos_transf_1"/>
    <property type="match status" value="1"/>
</dbReference>
<dbReference type="InterPro" id="IPR028098">
    <property type="entry name" value="Glyco_trans_4-like_N"/>
</dbReference>
<gene>
    <name evidence="3" type="ORF">FXN63_22965</name>
</gene>
<keyword evidence="3" id="KW-0808">Transferase</keyword>
<dbReference type="InterPro" id="IPR050194">
    <property type="entry name" value="Glycosyltransferase_grp1"/>
</dbReference>
<accession>A0A5C0B264</accession>
<sequence length="376" mass="40336">MRVLFFGKFPIARHGGIERHVQTLSEGLAARGVSVTNLVYGEQTRHESQVRGVNIIDAPMATMLGSQPISWQMVREARRVIAQGVDLIHLHFPDPFAHGVASLVAGRIPVVISWHSDIVRQRVVGAVYRQFATLALRKPAAVLVATARHADSRQLDMIAPRERVHVVPYGIDAARCEPTPAVLARAAELRAAYGPQPLVFALGRQVGYKGFDVLIDAVAKSGAQLVLGGTGPLEAELRQRAAQSDASSRLHVIGEIPEADLVAWHHASDMYCLSSVEPAEAFGLVQAEAMACGRPVINTALGNGVNEVSPDGVSGLTVPVRDVDALATAIDTLAADPALRQRFGQAGRERVMSRYSIPAMVDGTLAVYGDVVRQAR</sequence>
<dbReference type="PANTHER" id="PTHR45947:SF3">
    <property type="entry name" value="SULFOQUINOVOSYL TRANSFERASE SQD2"/>
    <property type="match status" value="1"/>
</dbReference>
<dbReference type="Gene3D" id="3.40.50.2000">
    <property type="entry name" value="Glycogen Phosphorylase B"/>
    <property type="match status" value="2"/>
</dbReference>
<reference evidence="3 4" key="1">
    <citation type="submission" date="2019-08" db="EMBL/GenBank/DDBJ databases">
        <title>Amphibian skin-associated Pigmentiphaga: genome sequence and occurrence across geography and hosts.</title>
        <authorList>
            <person name="Bletz M.C."/>
            <person name="Bunk B."/>
            <person name="Sproeer C."/>
            <person name="Biwer P."/>
            <person name="Reiter S."/>
            <person name="Rabemananjara F.C.E."/>
            <person name="Schulz S."/>
            <person name="Overmann J."/>
            <person name="Vences M."/>
        </authorList>
    </citation>
    <scope>NUCLEOTIDE SEQUENCE [LARGE SCALE GENOMIC DNA]</scope>
    <source>
        <strain evidence="3 4">Mada1488</strain>
    </source>
</reference>
<dbReference type="SUPFAM" id="SSF53756">
    <property type="entry name" value="UDP-Glycosyltransferase/glycogen phosphorylase"/>
    <property type="match status" value="1"/>
</dbReference>
<dbReference type="PANTHER" id="PTHR45947">
    <property type="entry name" value="SULFOQUINOVOSYL TRANSFERASE SQD2"/>
    <property type="match status" value="1"/>
</dbReference>
<dbReference type="GO" id="GO:0016758">
    <property type="term" value="F:hexosyltransferase activity"/>
    <property type="evidence" value="ECO:0007669"/>
    <property type="project" value="TreeGrafter"/>
</dbReference>
<organism evidence="3 4">
    <name type="scientific">Pigmentiphaga aceris</name>
    <dbReference type="NCBI Taxonomy" id="1940612"/>
    <lineage>
        <taxon>Bacteria</taxon>
        <taxon>Pseudomonadati</taxon>
        <taxon>Pseudomonadota</taxon>
        <taxon>Betaproteobacteria</taxon>
        <taxon>Burkholderiales</taxon>
        <taxon>Alcaligenaceae</taxon>
        <taxon>Pigmentiphaga</taxon>
    </lineage>
</organism>
<dbReference type="KEGG" id="pacr:FXN63_22965"/>
<dbReference type="EMBL" id="CP043046">
    <property type="protein sequence ID" value="QEI08375.1"/>
    <property type="molecule type" value="Genomic_DNA"/>
</dbReference>
<dbReference type="OrthoDB" id="433681at2"/>
<evidence type="ECO:0000259" key="1">
    <source>
        <dbReference type="Pfam" id="PF00534"/>
    </source>
</evidence>
<feature type="domain" description="Glycosyl transferase family 1" evidence="1">
    <location>
        <begin position="194"/>
        <end position="350"/>
    </location>
</feature>
<dbReference type="AlphaFoldDB" id="A0A5C0B264"/>
<dbReference type="Pfam" id="PF13439">
    <property type="entry name" value="Glyco_transf_4"/>
    <property type="match status" value="1"/>
</dbReference>
<proteinExistence type="predicted"/>
<dbReference type="InterPro" id="IPR001296">
    <property type="entry name" value="Glyco_trans_1"/>
</dbReference>
<evidence type="ECO:0000313" key="3">
    <source>
        <dbReference type="EMBL" id="QEI08375.1"/>
    </source>
</evidence>
<keyword evidence="4" id="KW-1185">Reference proteome</keyword>
<protein>
    <submittedName>
        <fullName evidence="3">Glycosyltransferase</fullName>
    </submittedName>
</protein>
<feature type="domain" description="Glycosyltransferase subfamily 4-like N-terminal" evidence="2">
    <location>
        <begin position="15"/>
        <end position="175"/>
    </location>
</feature>
<dbReference type="RefSeq" id="WP_148817846.1">
    <property type="nucleotide sequence ID" value="NZ_CP043046.1"/>
</dbReference>
<dbReference type="Proteomes" id="UP000325161">
    <property type="component" value="Chromosome"/>
</dbReference>